<proteinExistence type="predicted"/>
<keyword evidence="4" id="KW-1185">Reference proteome</keyword>
<protein>
    <submittedName>
        <fullName evidence="3">Uncharacterized protein</fullName>
    </submittedName>
</protein>
<dbReference type="EMBL" id="VBZC01000016">
    <property type="protein sequence ID" value="TLS45137.1"/>
    <property type="molecule type" value="Genomic_DNA"/>
</dbReference>
<dbReference type="RefSeq" id="WP_138045992.1">
    <property type="nucleotide sequence ID" value="NZ_VBZC01000016.1"/>
</dbReference>
<name>A0A5R9FMI6_9ACTN</name>
<comment type="caution">
    <text evidence="3">The sequence shown here is derived from an EMBL/GenBank/DDBJ whole genome shotgun (WGS) entry which is preliminary data.</text>
</comment>
<evidence type="ECO:0000256" key="1">
    <source>
        <dbReference type="SAM" id="MobiDB-lite"/>
    </source>
</evidence>
<feature type="region of interest" description="Disordered" evidence="1">
    <location>
        <begin position="117"/>
        <end position="223"/>
    </location>
</feature>
<dbReference type="Proteomes" id="UP000305906">
    <property type="component" value="Unassembled WGS sequence"/>
</dbReference>
<feature type="compositionally biased region" description="Low complexity" evidence="1">
    <location>
        <begin position="59"/>
        <end position="73"/>
    </location>
</feature>
<feature type="transmembrane region" description="Helical" evidence="2">
    <location>
        <begin position="95"/>
        <end position="116"/>
    </location>
</feature>
<reference evidence="3 4" key="1">
    <citation type="submission" date="2019-05" db="EMBL/GenBank/DDBJ databases">
        <title>Streptomyces sp. NEAU-C151, a novel actinomycete isolated from soil.</title>
        <authorList>
            <person name="Han L."/>
            <person name="Jiang H."/>
        </authorList>
    </citation>
    <scope>NUCLEOTIDE SEQUENCE [LARGE SCALE GENOMIC DNA]</scope>
    <source>
        <strain evidence="3 4">NEAU-C151</strain>
    </source>
</reference>
<feature type="compositionally biased region" description="Basic and acidic residues" evidence="1">
    <location>
        <begin position="10"/>
        <end position="19"/>
    </location>
</feature>
<evidence type="ECO:0000256" key="2">
    <source>
        <dbReference type="SAM" id="Phobius"/>
    </source>
</evidence>
<feature type="region of interest" description="Disordered" evidence="1">
    <location>
        <begin position="1"/>
        <end position="22"/>
    </location>
</feature>
<evidence type="ECO:0000313" key="4">
    <source>
        <dbReference type="Proteomes" id="UP000305906"/>
    </source>
</evidence>
<feature type="compositionally biased region" description="Polar residues" evidence="1">
    <location>
        <begin position="130"/>
        <end position="149"/>
    </location>
</feature>
<dbReference type="AlphaFoldDB" id="A0A5R9FMI6"/>
<feature type="compositionally biased region" description="Gly residues" evidence="1">
    <location>
        <begin position="207"/>
        <end position="223"/>
    </location>
</feature>
<keyword evidence="2" id="KW-1133">Transmembrane helix</keyword>
<keyword evidence="2" id="KW-0812">Transmembrane</keyword>
<sequence>MYDVNGAYRENGEGRDTPRVYHPYGDTAPPYDEYADPAAAHGWQNAYDDTVRIEFGEDPAAAGPYPKPAAAGLPDEEGRHERLMRRRRVRLRRRGAVAAGVACVGLCVVVITGLFGSESSGDGDRKNAPDAQQSSSATDRPDSTASASGDPSGASREAASGAPARASASPSPSTSRTDGSGGSEDDSGKPAKDTPSPTATTTSEPGRGNGNPGRGQGATKGPK</sequence>
<feature type="compositionally biased region" description="Low complexity" evidence="1">
    <location>
        <begin position="151"/>
        <end position="178"/>
    </location>
</feature>
<evidence type="ECO:0000313" key="3">
    <source>
        <dbReference type="EMBL" id="TLS45137.1"/>
    </source>
</evidence>
<keyword evidence="2" id="KW-0472">Membrane</keyword>
<gene>
    <name evidence="3" type="ORF">FE633_16980</name>
</gene>
<feature type="compositionally biased region" description="Low complexity" evidence="1">
    <location>
        <begin position="193"/>
        <end position="206"/>
    </location>
</feature>
<accession>A0A5R9FMI6</accession>
<feature type="region of interest" description="Disordered" evidence="1">
    <location>
        <begin position="57"/>
        <end position="79"/>
    </location>
</feature>
<organism evidence="3 4">
    <name type="scientific">Streptomyces montanus</name>
    <dbReference type="NCBI Taxonomy" id="2580423"/>
    <lineage>
        <taxon>Bacteria</taxon>
        <taxon>Bacillati</taxon>
        <taxon>Actinomycetota</taxon>
        <taxon>Actinomycetes</taxon>
        <taxon>Kitasatosporales</taxon>
        <taxon>Streptomycetaceae</taxon>
        <taxon>Streptomyces</taxon>
    </lineage>
</organism>